<dbReference type="GO" id="GO:0016491">
    <property type="term" value="F:oxidoreductase activity"/>
    <property type="evidence" value="ECO:0007669"/>
    <property type="project" value="UniProtKB-KW"/>
</dbReference>
<feature type="domain" description="Enoyl reductase (ER)" evidence="2">
    <location>
        <begin position="13"/>
        <end position="331"/>
    </location>
</feature>
<dbReference type="InterPro" id="IPR013154">
    <property type="entry name" value="ADH-like_N"/>
</dbReference>
<gene>
    <name evidence="3" type="ORF">CWE14_05010</name>
</gene>
<reference evidence="3 4" key="1">
    <citation type="journal article" date="2011" name="Front. Microbiol.">
        <title>Genomic signatures of strain selection and enhancement in Bacillus atrophaeus var. globigii, a historical biowarfare simulant.</title>
        <authorList>
            <person name="Gibbons H.S."/>
            <person name="Broomall S.M."/>
            <person name="McNew L.A."/>
            <person name="Daligault H."/>
            <person name="Chapman C."/>
            <person name="Bruce D."/>
            <person name="Karavis M."/>
            <person name="Krepps M."/>
            <person name="McGregor P.A."/>
            <person name="Hong C."/>
            <person name="Park K.H."/>
            <person name="Akmal A."/>
            <person name="Feldman A."/>
            <person name="Lin J.S."/>
            <person name="Chang W.E."/>
            <person name="Higgs B.W."/>
            <person name="Demirev P."/>
            <person name="Lindquist J."/>
            <person name="Liem A."/>
            <person name="Fochler E."/>
            <person name="Read T.D."/>
            <person name="Tapia R."/>
            <person name="Johnson S."/>
            <person name="Bishop-Lilly K.A."/>
            <person name="Detter C."/>
            <person name="Han C."/>
            <person name="Sozhamannan S."/>
            <person name="Rosenzweig C.N."/>
            <person name="Skowronski E.W."/>
        </authorList>
    </citation>
    <scope>NUCLEOTIDE SEQUENCE [LARGE SCALE GENOMIC DNA]</scope>
    <source>
        <strain evidence="3 4">Y4G10-17</strain>
    </source>
</reference>
<comment type="similarity">
    <text evidence="1">Belongs to the zinc-containing alcohol dehydrogenase family. Quinone oxidoreductase subfamily.</text>
</comment>
<sequence length="334" mass="36282">MKAVGFSEYLPADVEDALVAFEAPKPKPGPRDLLVAIKAVSINPVDTKVRRNGVPDSGHRILGYDASGVVEAVGEEVTLFQPGDEVFYAGDISRQGTNAEFHVVDERIVGPKPRTISFEEAASLPLTSITAWELLFDSFKIPEGGGKDESLLIVGGAGGVGSALIQLAKQLTKLHVIATASRPETQKWCLDLGADDVIDHRQSLKEQLSLLGKTPKYVAALTRSDLHFEPLIDILPARGQIAMIDDPGALDISKMKLKSLSFHWEFMFTRPMFQTEDMAKQHALLKRVRDLVDAGELKPTLSEILGPMSAGRIRKGHQLLEAGNTIGKLILSGF</sequence>
<dbReference type="Gene3D" id="3.40.50.720">
    <property type="entry name" value="NAD(P)-binding Rossmann-like Domain"/>
    <property type="match status" value="1"/>
</dbReference>
<keyword evidence="1" id="KW-0862">Zinc</keyword>
<keyword evidence="1" id="KW-0479">Metal-binding</keyword>
<evidence type="ECO:0000256" key="1">
    <source>
        <dbReference type="RuleBase" id="RU364000"/>
    </source>
</evidence>
<proteinExistence type="inferred from homology"/>
<evidence type="ECO:0000313" key="4">
    <source>
        <dbReference type="Proteomes" id="UP000287823"/>
    </source>
</evidence>
<keyword evidence="1" id="KW-0560">Oxidoreductase</keyword>
<dbReference type="SMART" id="SM00829">
    <property type="entry name" value="PKS_ER"/>
    <property type="match status" value="1"/>
</dbReference>
<dbReference type="PROSITE" id="PS01162">
    <property type="entry name" value="QOR_ZETA_CRYSTAL"/>
    <property type="match status" value="1"/>
</dbReference>
<dbReference type="Proteomes" id="UP000287823">
    <property type="component" value="Unassembled WGS sequence"/>
</dbReference>
<dbReference type="SUPFAM" id="SSF51735">
    <property type="entry name" value="NAD(P)-binding Rossmann-fold domains"/>
    <property type="match status" value="1"/>
</dbReference>
<dbReference type="Pfam" id="PF08240">
    <property type="entry name" value="ADH_N"/>
    <property type="match status" value="1"/>
</dbReference>
<comment type="caution">
    <text evidence="3">The sequence shown here is derived from an EMBL/GenBank/DDBJ whole genome shotgun (WGS) entry which is preliminary data.</text>
</comment>
<dbReference type="Pfam" id="PF13602">
    <property type="entry name" value="ADH_zinc_N_2"/>
    <property type="match status" value="1"/>
</dbReference>
<dbReference type="InterPro" id="IPR036291">
    <property type="entry name" value="NAD(P)-bd_dom_sf"/>
</dbReference>
<protein>
    <recommendedName>
        <fullName evidence="1">Zinc-type alcohol dehydrogenase-like protein</fullName>
    </recommendedName>
</protein>
<dbReference type="SUPFAM" id="SSF50129">
    <property type="entry name" value="GroES-like"/>
    <property type="match status" value="1"/>
</dbReference>
<dbReference type="InterPro" id="IPR014182">
    <property type="entry name" value="ADH_Zn_typ-1"/>
</dbReference>
<dbReference type="PANTHER" id="PTHR43482:SF1">
    <property type="entry name" value="PROTEIN AST1-RELATED"/>
    <property type="match status" value="1"/>
</dbReference>
<organism evidence="3 4">
    <name type="scientific">Aliidiomarina soli</name>
    <dbReference type="NCBI Taxonomy" id="1928574"/>
    <lineage>
        <taxon>Bacteria</taxon>
        <taxon>Pseudomonadati</taxon>
        <taxon>Pseudomonadota</taxon>
        <taxon>Gammaproteobacteria</taxon>
        <taxon>Alteromonadales</taxon>
        <taxon>Idiomarinaceae</taxon>
        <taxon>Aliidiomarina</taxon>
    </lineage>
</organism>
<keyword evidence="4" id="KW-1185">Reference proteome</keyword>
<dbReference type="Gene3D" id="3.90.180.10">
    <property type="entry name" value="Medium-chain alcohol dehydrogenases, catalytic domain"/>
    <property type="match status" value="1"/>
</dbReference>
<dbReference type="InterPro" id="IPR020843">
    <property type="entry name" value="ER"/>
</dbReference>
<dbReference type="GO" id="GO:0008270">
    <property type="term" value="F:zinc ion binding"/>
    <property type="evidence" value="ECO:0007669"/>
    <property type="project" value="InterPro"/>
</dbReference>
<dbReference type="CDD" id="cd08252">
    <property type="entry name" value="AL_MDR"/>
    <property type="match status" value="1"/>
</dbReference>
<dbReference type="AlphaFoldDB" id="A0A432WJ94"/>
<dbReference type="EMBL" id="PIPO01000002">
    <property type="protein sequence ID" value="RUO33825.1"/>
    <property type="molecule type" value="Genomic_DNA"/>
</dbReference>
<evidence type="ECO:0000313" key="3">
    <source>
        <dbReference type="EMBL" id="RUO33825.1"/>
    </source>
</evidence>
<dbReference type="InterPro" id="IPR002364">
    <property type="entry name" value="Quin_OxRdtase/zeta-crystal_CS"/>
</dbReference>
<accession>A0A432WJ94</accession>
<dbReference type="PANTHER" id="PTHR43482">
    <property type="entry name" value="PROTEIN AST1-RELATED"/>
    <property type="match status" value="1"/>
</dbReference>
<dbReference type="NCBIfam" id="TIGR02817">
    <property type="entry name" value="adh_fam_1"/>
    <property type="match status" value="1"/>
</dbReference>
<name>A0A432WJ94_9GAMM</name>
<dbReference type="InterPro" id="IPR052585">
    <property type="entry name" value="Lipid_raft_assoc_Zn_ADH"/>
</dbReference>
<dbReference type="InterPro" id="IPR011032">
    <property type="entry name" value="GroES-like_sf"/>
</dbReference>
<evidence type="ECO:0000259" key="2">
    <source>
        <dbReference type="SMART" id="SM00829"/>
    </source>
</evidence>
<dbReference type="RefSeq" id="WP_126798391.1">
    <property type="nucleotide sequence ID" value="NZ_PIPO01000002.1"/>
</dbReference>